<feature type="region of interest" description="Disordered" evidence="1">
    <location>
        <begin position="54"/>
        <end position="74"/>
    </location>
</feature>
<protein>
    <submittedName>
        <fullName evidence="2">Uncharacterized protein</fullName>
    </submittedName>
</protein>
<keyword evidence="3" id="KW-1185">Reference proteome</keyword>
<dbReference type="Proteomes" id="UP001303046">
    <property type="component" value="Unassembled WGS sequence"/>
</dbReference>
<comment type="caution">
    <text evidence="2">The sequence shown here is derived from an EMBL/GenBank/DDBJ whole genome shotgun (WGS) entry which is preliminary data.</text>
</comment>
<gene>
    <name evidence="2" type="primary">Necator_chrIV.g14561</name>
    <name evidence="2" type="ORF">RB195_001267</name>
</gene>
<proteinExistence type="predicted"/>
<sequence length="74" mass="8480">MVEDIGATKTVSLFLDHKWEIGVDHAHIREQPRYYAIYSRCRNICAFDCESDRKLTRRDGGGDDSDDVCDDLAD</sequence>
<organism evidence="2 3">
    <name type="scientific">Necator americanus</name>
    <name type="common">Human hookworm</name>
    <dbReference type="NCBI Taxonomy" id="51031"/>
    <lineage>
        <taxon>Eukaryota</taxon>
        <taxon>Metazoa</taxon>
        <taxon>Ecdysozoa</taxon>
        <taxon>Nematoda</taxon>
        <taxon>Chromadorea</taxon>
        <taxon>Rhabditida</taxon>
        <taxon>Rhabditina</taxon>
        <taxon>Rhabditomorpha</taxon>
        <taxon>Strongyloidea</taxon>
        <taxon>Ancylostomatidae</taxon>
        <taxon>Bunostominae</taxon>
        <taxon>Necator</taxon>
    </lineage>
</organism>
<reference evidence="2 3" key="1">
    <citation type="submission" date="2023-08" db="EMBL/GenBank/DDBJ databases">
        <title>A Necator americanus chromosomal reference genome.</title>
        <authorList>
            <person name="Ilik V."/>
            <person name="Petrzelkova K.J."/>
            <person name="Pardy F."/>
            <person name="Fuh T."/>
            <person name="Niatou-Singa F.S."/>
            <person name="Gouil Q."/>
            <person name="Baker L."/>
            <person name="Ritchie M.E."/>
            <person name="Jex A.R."/>
            <person name="Gazzola D."/>
            <person name="Li H."/>
            <person name="Toshio Fujiwara R."/>
            <person name="Zhan B."/>
            <person name="Aroian R.V."/>
            <person name="Pafco B."/>
            <person name="Schwarz E.M."/>
        </authorList>
    </citation>
    <scope>NUCLEOTIDE SEQUENCE [LARGE SCALE GENOMIC DNA]</scope>
    <source>
        <strain evidence="2 3">Aroian</strain>
        <tissue evidence="2">Whole animal</tissue>
    </source>
</reference>
<feature type="compositionally biased region" description="Acidic residues" evidence="1">
    <location>
        <begin position="62"/>
        <end position="74"/>
    </location>
</feature>
<evidence type="ECO:0000313" key="3">
    <source>
        <dbReference type="Proteomes" id="UP001303046"/>
    </source>
</evidence>
<evidence type="ECO:0000313" key="2">
    <source>
        <dbReference type="EMBL" id="KAK6748539.1"/>
    </source>
</evidence>
<dbReference type="EMBL" id="JAVFWL010000004">
    <property type="protein sequence ID" value="KAK6748539.1"/>
    <property type="molecule type" value="Genomic_DNA"/>
</dbReference>
<evidence type="ECO:0000256" key="1">
    <source>
        <dbReference type="SAM" id="MobiDB-lite"/>
    </source>
</evidence>
<accession>A0ABR1DDN1</accession>
<name>A0ABR1DDN1_NECAM</name>